<evidence type="ECO:0000256" key="5">
    <source>
        <dbReference type="ARBA" id="ARBA00023002"/>
    </source>
</evidence>
<dbReference type="EMBL" id="SMCS01000012">
    <property type="protein sequence ID" value="TCV91273.1"/>
    <property type="molecule type" value="Genomic_DNA"/>
</dbReference>
<dbReference type="InterPro" id="IPR052530">
    <property type="entry name" value="NAD(P)H_nitroreductase"/>
</dbReference>
<dbReference type="Pfam" id="PF00881">
    <property type="entry name" value="Nitroreductase"/>
    <property type="match status" value="1"/>
</dbReference>
<dbReference type="InterPro" id="IPR000415">
    <property type="entry name" value="Nitroreductase-like"/>
</dbReference>
<name>A0A4R3YKJ4_9GAMM</name>
<evidence type="ECO:0000313" key="12">
    <source>
        <dbReference type="Proteomes" id="UP000295645"/>
    </source>
</evidence>
<dbReference type="PANTHER" id="PTHR43821">
    <property type="entry name" value="NAD(P)H NITROREDUCTASE YDJA-RELATED"/>
    <property type="match status" value="1"/>
</dbReference>
<accession>A0A4R3YKJ4</accession>
<evidence type="ECO:0000256" key="1">
    <source>
        <dbReference type="ARBA" id="ARBA00007118"/>
    </source>
</evidence>
<keyword evidence="12" id="KW-1185">Reference proteome</keyword>
<dbReference type="InterPro" id="IPR026021">
    <property type="entry name" value="YdjA-like"/>
</dbReference>
<protein>
    <recommendedName>
        <fullName evidence="7">Putative NAD(P)H nitroreductase</fullName>
        <ecNumber evidence="7">1.-.-.-</ecNumber>
    </recommendedName>
</protein>
<evidence type="ECO:0000313" key="11">
    <source>
        <dbReference type="EMBL" id="TCV91273.1"/>
    </source>
</evidence>
<evidence type="ECO:0000256" key="7">
    <source>
        <dbReference type="PIRNR" id="PIRNR000232"/>
    </source>
</evidence>
<dbReference type="Gene3D" id="3.40.109.10">
    <property type="entry name" value="NADH Oxidase"/>
    <property type="match status" value="1"/>
</dbReference>
<comment type="caution">
    <text evidence="11">The sequence shown here is derived from an EMBL/GenBank/DDBJ whole genome shotgun (WGS) entry which is preliminary data.</text>
</comment>
<gene>
    <name evidence="11" type="ORF">EC912_11219</name>
</gene>
<evidence type="ECO:0000256" key="3">
    <source>
        <dbReference type="ARBA" id="ARBA00022643"/>
    </source>
</evidence>
<dbReference type="InterPro" id="IPR029479">
    <property type="entry name" value="Nitroreductase"/>
</dbReference>
<keyword evidence="2 7" id="KW-0285">Flavoprotein</keyword>
<feature type="binding site" description="in other chain" evidence="8">
    <location>
        <begin position="137"/>
        <end position="139"/>
    </location>
    <ligand>
        <name>FMN</name>
        <dbReference type="ChEBI" id="CHEBI:58210"/>
        <note>ligand shared between dimeric partners</note>
    </ligand>
</feature>
<dbReference type="OrthoDB" id="9804207at2"/>
<keyword evidence="3 7" id="KW-0288">FMN</keyword>
<sequence length="190" mass="20708">MTADDLHLLNTRHSVPSRQLGEPAPDAASLARLLEAAVRVPDHGKLVPFRILTLRGDAKLAFGAQLTAMALAKHPDMPESKREKERHRYTFAPLVLVVVAHIHRDSTVPEFEQNLSAGCVAYNMLLGAQALGFGAQWLTGWAAYDRDVAALLGLADNEHVVGFVHMGTATMDTPDRDRPSVDGIVSEWTP</sequence>
<keyword evidence="4 7" id="KW-0521">NADP</keyword>
<dbReference type="EC" id="1.-.-.-" evidence="7"/>
<dbReference type="GO" id="GO:0016491">
    <property type="term" value="F:oxidoreductase activity"/>
    <property type="evidence" value="ECO:0007669"/>
    <property type="project" value="UniProtKB-UniRule"/>
</dbReference>
<dbReference type="Proteomes" id="UP000295645">
    <property type="component" value="Unassembled WGS sequence"/>
</dbReference>
<feature type="region of interest" description="Disordered" evidence="9">
    <location>
        <begin position="1"/>
        <end position="23"/>
    </location>
</feature>
<feature type="binding site" evidence="8">
    <location>
        <position position="43"/>
    </location>
    <ligand>
        <name>FMN</name>
        <dbReference type="ChEBI" id="CHEBI:58210"/>
        <note>ligand shared between dimeric partners</note>
    </ligand>
</feature>
<dbReference type="CDD" id="cd02135">
    <property type="entry name" value="YdjA-like"/>
    <property type="match status" value="1"/>
</dbReference>
<evidence type="ECO:0000256" key="4">
    <source>
        <dbReference type="ARBA" id="ARBA00022857"/>
    </source>
</evidence>
<feature type="binding site" description="in other chain" evidence="8">
    <location>
        <begin position="12"/>
        <end position="14"/>
    </location>
    <ligand>
        <name>FMN</name>
        <dbReference type="ChEBI" id="CHEBI:58210"/>
        <note>ligand shared between dimeric partners</note>
    </ligand>
</feature>
<evidence type="ECO:0000256" key="9">
    <source>
        <dbReference type="SAM" id="MobiDB-lite"/>
    </source>
</evidence>
<evidence type="ECO:0000256" key="6">
    <source>
        <dbReference type="ARBA" id="ARBA00023027"/>
    </source>
</evidence>
<keyword evidence="6 7" id="KW-0520">NAD</keyword>
<dbReference type="SUPFAM" id="SSF55469">
    <property type="entry name" value="FMN-dependent nitroreductase-like"/>
    <property type="match status" value="1"/>
</dbReference>
<comment type="cofactor">
    <cofactor evidence="8">
        <name>FMN</name>
        <dbReference type="ChEBI" id="CHEBI:58210"/>
    </cofactor>
    <text evidence="8">Binds 1 FMN per subunit.</text>
</comment>
<evidence type="ECO:0000259" key="10">
    <source>
        <dbReference type="Pfam" id="PF00881"/>
    </source>
</evidence>
<dbReference type="RefSeq" id="WP_132147406.1">
    <property type="nucleotide sequence ID" value="NZ_SMCS01000012.1"/>
</dbReference>
<dbReference type="PIRSF" id="PIRSF000232">
    <property type="entry name" value="YdjA"/>
    <property type="match status" value="1"/>
</dbReference>
<dbReference type="AlphaFoldDB" id="A0A4R3YKJ4"/>
<proteinExistence type="inferred from homology"/>
<evidence type="ECO:0000256" key="8">
    <source>
        <dbReference type="PIRSR" id="PIRSR000232-1"/>
    </source>
</evidence>
<feature type="binding site" evidence="8">
    <location>
        <position position="39"/>
    </location>
    <ligand>
        <name>FMN</name>
        <dbReference type="ChEBI" id="CHEBI:58210"/>
        <note>ligand shared between dimeric partners</note>
    </ligand>
</feature>
<evidence type="ECO:0000256" key="2">
    <source>
        <dbReference type="ARBA" id="ARBA00022630"/>
    </source>
</evidence>
<feature type="domain" description="Nitroreductase" evidence="10">
    <location>
        <begin position="11"/>
        <end position="167"/>
    </location>
</feature>
<dbReference type="PANTHER" id="PTHR43821:SF1">
    <property type="entry name" value="NAD(P)H NITROREDUCTASE YDJA-RELATED"/>
    <property type="match status" value="1"/>
</dbReference>
<reference evidence="11 12" key="1">
    <citation type="submission" date="2019-03" db="EMBL/GenBank/DDBJ databases">
        <title>Above-ground endophytic microbial communities from plants in different locations in the United States.</title>
        <authorList>
            <person name="Frank C."/>
        </authorList>
    </citation>
    <scope>NUCLEOTIDE SEQUENCE [LARGE SCALE GENOMIC DNA]</scope>
    <source>
        <strain evidence="11 12">LP_13_YM</strain>
    </source>
</reference>
<comment type="similarity">
    <text evidence="1 7">Belongs to the nitroreductase family.</text>
</comment>
<organism evidence="11 12">
    <name type="scientific">Luteibacter rhizovicinus</name>
    <dbReference type="NCBI Taxonomy" id="242606"/>
    <lineage>
        <taxon>Bacteria</taxon>
        <taxon>Pseudomonadati</taxon>
        <taxon>Pseudomonadota</taxon>
        <taxon>Gammaproteobacteria</taxon>
        <taxon>Lysobacterales</taxon>
        <taxon>Rhodanobacteraceae</taxon>
        <taxon>Luteibacter</taxon>
    </lineage>
</organism>
<keyword evidence="5 7" id="KW-0560">Oxidoreductase</keyword>